<dbReference type="EMBL" id="LGRX02022487">
    <property type="protein sequence ID" value="KAK3255560.1"/>
    <property type="molecule type" value="Genomic_DNA"/>
</dbReference>
<reference evidence="10 11" key="1">
    <citation type="journal article" date="2015" name="Genome Biol. Evol.">
        <title>Comparative Genomics of a Bacterivorous Green Alga Reveals Evolutionary Causalities and Consequences of Phago-Mixotrophic Mode of Nutrition.</title>
        <authorList>
            <person name="Burns J.A."/>
            <person name="Paasch A."/>
            <person name="Narechania A."/>
            <person name="Kim E."/>
        </authorList>
    </citation>
    <scope>NUCLEOTIDE SEQUENCE [LARGE SCALE GENOMIC DNA]</scope>
    <source>
        <strain evidence="10 11">PLY_AMNH</strain>
    </source>
</reference>
<evidence type="ECO:0000256" key="2">
    <source>
        <dbReference type="ARBA" id="ARBA00007441"/>
    </source>
</evidence>
<evidence type="ECO:0000256" key="7">
    <source>
        <dbReference type="ARBA" id="ARBA00049185"/>
    </source>
</evidence>
<dbReference type="FunFam" id="3.90.1150.10:FF:000001">
    <property type="entry name" value="Aspartate aminotransferase"/>
    <property type="match status" value="1"/>
</dbReference>
<dbReference type="PANTHER" id="PTHR11879">
    <property type="entry name" value="ASPARTATE AMINOTRANSFERASE"/>
    <property type="match status" value="1"/>
</dbReference>
<proteinExistence type="inferred from homology"/>
<dbReference type="InterPro" id="IPR015422">
    <property type="entry name" value="PyrdxlP-dep_Trfase_small"/>
</dbReference>
<dbReference type="Pfam" id="PF00155">
    <property type="entry name" value="Aminotran_1_2"/>
    <property type="match status" value="1"/>
</dbReference>
<evidence type="ECO:0000256" key="8">
    <source>
        <dbReference type="RuleBase" id="RU000480"/>
    </source>
</evidence>
<evidence type="ECO:0000313" key="10">
    <source>
        <dbReference type="EMBL" id="KAK3255560.1"/>
    </source>
</evidence>
<dbReference type="Gene3D" id="3.40.640.10">
    <property type="entry name" value="Type I PLP-dependent aspartate aminotransferase-like (Major domain)"/>
    <property type="match status" value="1"/>
</dbReference>
<comment type="subunit">
    <text evidence="3 8">Homodimer.</text>
</comment>
<evidence type="ECO:0000256" key="4">
    <source>
        <dbReference type="ARBA" id="ARBA00022576"/>
    </source>
</evidence>
<dbReference type="PROSITE" id="PS00105">
    <property type="entry name" value="AA_TRANSFER_CLASS_1"/>
    <property type="match status" value="1"/>
</dbReference>
<keyword evidence="5 8" id="KW-0808">Transferase</keyword>
<keyword evidence="4 8" id="KW-0032">Aminotransferase</keyword>
<evidence type="ECO:0000256" key="5">
    <source>
        <dbReference type="ARBA" id="ARBA00022679"/>
    </source>
</evidence>
<accession>A0AAE0KPC3</accession>
<dbReference type="InterPro" id="IPR004838">
    <property type="entry name" value="NHTrfase_class1_PyrdxlP-BS"/>
</dbReference>
<keyword evidence="6" id="KW-0663">Pyridoxal phosphate</keyword>
<dbReference type="EC" id="2.6.1.1" evidence="8"/>
<gene>
    <name evidence="10" type="ORF">CYMTET_35260</name>
</gene>
<sequence>MLSRAGTMMPVSRSLLRTMGVRSIGDWANVPAAPLDPILGMSQRFQADTDPRKVNVSIGAYRTDEGKPLVLNCVKKAEKIILDNTTLNKEYLPQRGDVTYAALCQKMLFGEDSQLLKDGLVATAQTLSGTGALRLGAEFVKRYAPGTAVYISSPTWGTHNSIMDQAGVPYKPYQYWDKENRNLNLAGMLDDLKAAPDGSIIMLHAAAHNPTGVDPTKDQWDQIMEVCKAKGHVCWFDSAYQGFATGCLEKDAYALRKFAENGLPLFVSQSFAKNFGLYGERVGTFSLTCGSSDTVKSVMSQMDIIIRNLYSNPPKHGANIVKTVLSDPELYQEWRDELLAMSVRIQDMRKVLFDELIRLETPGSWKHVTDQIGMFSFTGLTPEQSKAMVEKHHIYMLGNGRVSMAGVTSGNVKYIAAAIDDVVRNV</sequence>
<dbReference type="PANTHER" id="PTHR11879:SF22">
    <property type="entry name" value="ASPARTATE AMINOTRANSFERASE, MITOCHONDRIAL"/>
    <property type="match status" value="1"/>
</dbReference>
<evidence type="ECO:0000256" key="3">
    <source>
        <dbReference type="ARBA" id="ARBA00011738"/>
    </source>
</evidence>
<protein>
    <recommendedName>
        <fullName evidence="8">Aspartate aminotransferase</fullName>
        <ecNumber evidence="8">2.6.1.1</ecNumber>
    </recommendedName>
</protein>
<evidence type="ECO:0000313" key="11">
    <source>
        <dbReference type="Proteomes" id="UP001190700"/>
    </source>
</evidence>
<evidence type="ECO:0000256" key="6">
    <source>
        <dbReference type="ARBA" id="ARBA00022898"/>
    </source>
</evidence>
<keyword evidence="11" id="KW-1185">Reference proteome</keyword>
<organism evidence="10 11">
    <name type="scientific">Cymbomonas tetramitiformis</name>
    <dbReference type="NCBI Taxonomy" id="36881"/>
    <lineage>
        <taxon>Eukaryota</taxon>
        <taxon>Viridiplantae</taxon>
        <taxon>Chlorophyta</taxon>
        <taxon>Pyramimonadophyceae</taxon>
        <taxon>Pyramimonadales</taxon>
        <taxon>Pyramimonadaceae</taxon>
        <taxon>Cymbomonas</taxon>
    </lineage>
</organism>
<dbReference type="Proteomes" id="UP001190700">
    <property type="component" value="Unassembled WGS sequence"/>
</dbReference>
<dbReference type="GO" id="GO:0030170">
    <property type="term" value="F:pyridoxal phosphate binding"/>
    <property type="evidence" value="ECO:0007669"/>
    <property type="project" value="InterPro"/>
</dbReference>
<dbReference type="NCBIfam" id="NF006719">
    <property type="entry name" value="PRK09257.1"/>
    <property type="match status" value="1"/>
</dbReference>
<dbReference type="InterPro" id="IPR000796">
    <property type="entry name" value="Asp_trans"/>
</dbReference>
<dbReference type="SUPFAM" id="SSF53383">
    <property type="entry name" value="PLP-dependent transferases"/>
    <property type="match status" value="1"/>
</dbReference>
<dbReference type="Gene3D" id="3.90.1150.10">
    <property type="entry name" value="Aspartate Aminotransferase, domain 1"/>
    <property type="match status" value="1"/>
</dbReference>
<comment type="miscellaneous">
    <text evidence="8">In eukaryotes there are cytoplasmic, mitochondrial and chloroplastic isozymes.</text>
</comment>
<dbReference type="InterPro" id="IPR004839">
    <property type="entry name" value="Aminotransferase_I/II_large"/>
</dbReference>
<evidence type="ECO:0000259" key="9">
    <source>
        <dbReference type="Pfam" id="PF00155"/>
    </source>
</evidence>
<dbReference type="AlphaFoldDB" id="A0AAE0KPC3"/>
<dbReference type="GO" id="GO:0004069">
    <property type="term" value="F:L-aspartate:2-oxoglutarate aminotransferase activity"/>
    <property type="evidence" value="ECO:0007669"/>
    <property type="project" value="UniProtKB-EC"/>
</dbReference>
<comment type="catalytic activity">
    <reaction evidence="7 8">
        <text>L-aspartate + 2-oxoglutarate = oxaloacetate + L-glutamate</text>
        <dbReference type="Rhea" id="RHEA:21824"/>
        <dbReference type="ChEBI" id="CHEBI:16452"/>
        <dbReference type="ChEBI" id="CHEBI:16810"/>
        <dbReference type="ChEBI" id="CHEBI:29985"/>
        <dbReference type="ChEBI" id="CHEBI:29991"/>
        <dbReference type="EC" id="2.6.1.1"/>
    </reaction>
</comment>
<dbReference type="GO" id="GO:0006520">
    <property type="term" value="P:amino acid metabolic process"/>
    <property type="evidence" value="ECO:0007669"/>
    <property type="project" value="InterPro"/>
</dbReference>
<feature type="domain" description="Aminotransferase class I/classII large" evidence="9">
    <location>
        <begin position="52"/>
        <end position="419"/>
    </location>
</feature>
<name>A0AAE0KPC3_9CHLO</name>
<dbReference type="InterPro" id="IPR015421">
    <property type="entry name" value="PyrdxlP-dep_Trfase_major"/>
</dbReference>
<comment type="similarity">
    <text evidence="2">Belongs to the class-I pyridoxal-phosphate-dependent aminotransferase family.</text>
</comment>
<comment type="caution">
    <text evidence="10">The sequence shown here is derived from an EMBL/GenBank/DDBJ whole genome shotgun (WGS) entry which is preliminary data.</text>
</comment>
<dbReference type="InterPro" id="IPR015424">
    <property type="entry name" value="PyrdxlP-dep_Trfase"/>
</dbReference>
<dbReference type="FunFam" id="3.40.640.10:FF:000015">
    <property type="entry name" value="Aspartate aminotransferase"/>
    <property type="match status" value="1"/>
</dbReference>
<dbReference type="CDD" id="cd00609">
    <property type="entry name" value="AAT_like"/>
    <property type="match status" value="1"/>
</dbReference>
<evidence type="ECO:0000256" key="1">
    <source>
        <dbReference type="ARBA" id="ARBA00001933"/>
    </source>
</evidence>
<comment type="cofactor">
    <cofactor evidence="1">
        <name>pyridoxal 5'-phosphate</name>
        <dbReference type="ChEBI" id="CHEBI:597326"/>
    </cofactor>
</comment>
<dbReference type="PRINTS" id="PR00799">
    <property type="entry name" value="TRANSAMINASE"/>
</dbReference>